<evidence type="ECO:0000313" key="1">
    <source>
        <dbReference type="EMBL" id="PPR04728.1"/>
    </source>
</evidence>
<name>A0A409YNW1_9AGAR</name>
<evidence type="ECO:0000313" key="2">
    <source>
        <dbReference type="Proteomes" id="UP000284842"/>
    </source>
</evidence>
<dbReference type="STRING" id="181874.A0A409YNW1"/>
<gene>
    <name evidence="1" type="ORF">CVT24_011851</name>
</gene>
<dbReference type="AlphaFoldDB" id="A0A409YNW1"/>
<dbReference type="InParanoid" id="A0A409YNW1"/>
<comment type="caution">
    <text evidence="1">The sequence shown here is derived from an EMBL/GenBank/DDBJ whole genome shotgun (WGS) entry which is preliminary data.</text>
</comment>
<sequence>MGRSILRMCFNFRSPRRAQIDHPYGPTTPDSVIFTVNLTNVFLLAFAPDDLSAINAPFASMITALLVARLMFNLRAAADNQSIVSRGSAPGSQPRPHASFNKNSRIASTFNAVGQTTTFLGRMGTDEFSVPLPDKLFSGSLSDTDTTSEWVEDTSTVEEYEML</sequence>
<organism evidence="1 2">
    <name type="scientific">Panaeolus cyanescens</name>
    <dbReference type="NCBI Taxonomy" id="181874"/>
    <lineage>
        <taxon>Eukaryota</taxon>
        <taxon>Fungi</taxon>
        <taxon>Dikarya</taxon>
        <taxon>Basidiomycota</taxon>
        <taxon>Agaricomycotina</taxon>
        <taxon>Agaricomycetes</taxon>
        <taxon>Agaricomycetidae</taxon>
        <taxon>Agaricales</taxon>
        <taxon>Agaricineae</taxon>
        <taxon>Galeropsidaceae</taxon>
        <taxon>Panaeolus</taxon>
    </lineage>
</organism>
<dbReference type="Proteomes" id="UP000284842">
    <property type="component" value="Unassembled WGS sequence"/>
</dbReference>
<protein>
    <submittedName>
        <fullName evidence="1">Uncharacterized protein</fullName>
    </submittedName>
</protein>
<accession>A0A409YNW1</accession>
<proteinExistence type="predicted"/>
<reference evidence="1 2" key="1">
    <citation type="journal article" date="2018" name="Evol. Lett.">
        <title>Horizontal gene cluster transfer increased hallucinogenic mushroom diversity.</title>
        <authorList>
            <person name="Reynolds H.T."/>
            <person name="Vijayakumar V."/>
            <person name="Gluck-Thaler E."/>
            <person name="Korotkin H.B."/>
            <person name="Matheny P.B."/>
            <person name="Slot J.C."/>
        </authorList>
    </citation>
    <scope>NUCLEOTIDE SEQUENCE [LARGE SCALE GENOMIC DNA]</scope>
    <source>
        <strain evidence="1 2">2629</strain>
    </source>
</reference>
<keyword evidence="2" id="KW-1185">Reference proteome</keyword>
<dbReference type="EMBL" id="NHTK01000901">
    <property type="protein sequence ID" value="PPR04728.1"/>
    <property type="molecule type" value="Genomic_DNA"/>
</dbReference>